<dbReference type="InterPro" id="IPR001046">
    <property type="entry name" value="NRAMP_fam"/>
</dbReference>
<dbReference type="EMBL" id="CP025334">
    <property type="protein sequence ID" value="AZT95896.1"/>
    <property type="molecule type" value="Genomic_DNA"/>
</dbReference>
<keyword evidence="2 6" id="KW-0812">Transmembrane</keyword>
<dbReference type="RefSeq" id="WP_127361819.1">
    <property type="nucleotide sequence ID" value="NZ_CP025334.1"/>
</dbReference>
<dbReference type="PANTHER" id="PTHR11706:SF3">
    <property type="entry name" value="METAL ION TRANSPORT PROTEIN"/>
    <property type="match status" value="1"/>
</dbReference>
<accession>A0A3Q9NVG0</accession>
<evidence type="ECO:0000256" key="4">
    <source>
        <dbReference type="ARBA" id="ARBA00023136"/>
    </source>
</evidence>
<protein>
    <submittedName>
        <fullName evidence="7">Manganese transporter</fullName>
    </submittedName>
</protein>
<reference evidence="7 8" key="2">
    <citation type="submission" date="2019-01" db="EMBL/GenBank/DDBJ databases">
        <title>Comparative genomic analysis of Brevibacterium aurantiacum sheds light on its evolution and its adaptation to smear-ripened cheeses.</title>
        <authorList>
            <person name="Moineau S."/>
        </authorList>
    </citation>
    <scope>NUCLEOTIDE SEQUENCE [LARGE SCALE GENOMIC DNA]</scope>
    <source>
        <strain evidence="7 8">SMQ-1420</strain>
    </source>
</reference>
<evidence type="ECO:0000313" key="7">
    <source>
        <dbReference type="EMBL" id="AZT95896.1"/>
    </source>
</evidence>
<dbReference type="GO" id="GO:0015086">
    <property type="term" value="F:cadmium ion transmembrane transporter activity"/>
    <property type="evidence" value="ECO:0007669"/>
    <property type="project" value="TreeGrafter"/>
</dbReference>
<feature type="transmembrane region" description="Helical" evidence="6">
    <location>
        <begin position="306"/>
        <end position="328"/>
    </location>
</feature>
<proteinExistence type="predicted"/>
<feature type="transmembrane region" description="Helical" evidence="6">
    <location>
        <begin position="207"/>
        <end position="224"/>
    </location>
</feature>
<feature type="transmembrane region" description="Helical" evidence="6">
    <location>
        <begin position="404"/>
        <end position="423"/>
    </location>
</feature>
<keyword evidence="4 6" id="KW-0472">Membrane</keyword>
<dbReference type="GO" id="GO:0034755">
    <property type="term" value="P:iron ion transmembrane transport"/>
    <property type="evidence" value="ECO:0007669"/>
    <property type="project" value="TreeGrafter"/>
</dbReference>
<evidence type="ECO:0000256" key="5">
    <source>
        <dbReference type="SAM" id="MobiDB-lite"/>
    </source>
</evidence>
<organism evidence="7 8">
    <name type="scientific">Brevibacterium aurantiacum</name>
    <dbReference type="NCBI Taxonomy" id="273384"/>
    <lineage>
        <taxon>Bacteria</taxon>
        <taxon>Bacillati</taxon>
        <taxon>Actinomycetota</taxon>
        <taxon>Actinomycetes</taxon>
        <taxon>Micrococcales</taxon>
        <taxon>Brevibacteriaceae</taxon>
        <taxon>Brevibacterium</taxon>
    </lineage>
</organism>
<evidence type="ECO:0000256" key="1">
    <source>
        <dbReference type="ARBA" id="ARBA00004141"/>
    </source>
</evidence>
<reference evidence="7 8" key="1">
    <citation type="submission" date="2017-12" db="EMBL/GenBank/DDBJ databases">
        <authorList>
            <person name="Levesque S."/>
        </authorList>
    </citation>
    <scope>NUCLEOTIDE SEQUENCE [LARGE SCALE GENOMIC DNA]</scope>
    <source>
        <strain evidence="7 8">SMQ-1420</strain>
    </source>
</reference>
<feature type="transmembrane region" description="Helical" evidence="6">
    <location>
        <begin position="236"/>
        <end position="258"/>
    </location>
</feature>
<feature type="transmembrane region" description="Helical" evidence="6">
    <location>
        <begin position="89"/>
        <end position="106"/>
    </location>
</feature>
<sequence length="495" mass="52801">MTTNHTTDGDSAYGASADGGSAADAPDASAAVTPNVDPYHLDPADVLEPPTTFAGKLKYLGPGLVISAAVIGSGELITTTALGAKAGFVLLWLVIISTAVKVWVQLEIAQWTILSGKPALEGYGHVGPRLIGRAGWINLLWILMDFAKVLQRGGIIGGAVAALSIMLPVFGEPLSTPSLVFWTVVSLAVVISLLVTNKYSIVEKFSVAAVIIFTVSTVGLALSLPFTDFAYTSADVITGLTFAIPAGTLGFAVAMFGITGVGADEMTTYTYWCLEKGYARYTGPNDGSAERARRAHGWISVMRTDVLVYWIVSTVCTMSFYVIGAAILHPQNLVPEGNEMITTLSSMYSAVMGETGHWIFLIGAFAVLFSTFIASSASVPRLWANTVSILGAFDWTNLRTRTRIVRVLTVVFPIIWAMSYLIIQSPVIMVQIGGVASGVFLVAVVIAVWYLRTREVPAEFKSNNFFTVMLVFASLAIGLLGIYSIFETFGIEIGA</sequence>
<evidence type="ECO:0000256" key="2">
    <source>
        <dbReference type="ARBA" id="ARBA00022692"/>
    </source>
</evidence>
<dbReference type="GO" id="GO:0005384">
    <property type="term" value="F:manganese ion transmembrane transporter activity"/>
    <property type="evidence" value="ECO:0007669"/>
    <property type="project" value="TreeGrafter"/>
</dbReference>
<evidence type="ECO:0000313" key="8">
    <source>
        <dbReference type="Proteomes" id="UP000282731"/>
    </source>
</evidence>
<feature type="transmembrane region" description="Helical" evidence="6">
    <location>
        <begin position="177"/>
        <end position="195"/>
    </location>
</feature>
<feature type="compositionally biased region" description="Low complexity" evidence="5">
    <location>
        <begin position="9"/>
        <end position="28"/>
    </location>
</feature>
<feature type="transmembrane region" description="Helical" evidence="6">
    <location>
        <begin position="153"/>
        <end position="171"/>
    </location>
</feature>
<feature type="region of interest" description="Disordered" evidence="5">
    <location>
        <begin position="1"/>
        <end position="28"/>
    </location>
</feature>
<dbReference type="Proteomes" id="UP000282731">
    <property type="component" value="Chromosome"/>
</dbReference>
<dbReference type="NCBIfam" id="NF037982">
    <property type="entry name" value="Nramp_1"/>
    <property type="match status" value="1"/>
</dbReference>
<name>A0A3Q9NVG0_BREAU</name>
<evidence type="ECO:0000256" key="6">
    <source>
        <dbReference type="SAM" id="Phobius"/>
    </source>
</evidence>
<feature type="transmembrane region" description="Helical" evidence="6">
    <location>
        <begin position="429"/>
        <end position="451"/>
    </location>
</feature>
<feature type="transmembrane region" description="Helical" evidence="6">
    <location>
        <begin position="59"/>
        <end position="77"/>
    </location>
</feature>
<dbReference type="GO" id="GO:0005886">
    <property type="term" value="C:plasma membrane"/>
    <property type="evidence" value="ECO:0007669"/>
    <property type="project" value="TreeGrafter"/>
</dbReference>
<dbReference type="AlphaFoldDB" id="A0A3Q9NVG0"/>
<keyword evidence="3 6" id="KW-1133">Transmembrane helix</keyword>
<feature type="transmembrane region" description="Helical" evidence="6">
    <location>
        <begin position="463"/>
        <end position="486"/>
    </location>
</feature>
<comment type="subcellular location">
    <subcellularLocation>
        <location evidence="1">Membrane</location>
        <topology evidence="1">Multi-pass membrane protein</topology>
    </subcellularLocation>
</comment>
<evidence type="ECO:0000256" key="3">
    <source>
        <dbReference type="ARBA" id="ARBA00022989"/>
    </source>
</evidence>
<dbReference type="PANTHER" id="PTHR11706">
    <property type="entry name" value="SOLUTE CARRIER PROTEIN FAMILY 11 MEMBER"/>
    <property type="match status" value="1"/>
</dbReference>
<gene>
    <name evidence="7" type="ORF">CXR27_01875</name>
</gene>
<feature type="transmembrane region" description="Helical" evidence="6">
    <location>
        <begin position="358"/>
        <end position="383"/>
    </location>
</feature>